<dbReference type="EMBL" id="FMVW01000001">
    <property type="protein sequence ID" value="SCZ22419.1"/>
    <property type="molecule type" value="Genomic_DNA"/>
</dbReference>
<organism evidence="1 2">
    <name type="scientific">Afifella marina DSM 2698</name>
    <dbReference type="NCBI Taxonomy" id="1120955"/>
    <lineage>
        <taxon>Bacteria</taxon>
        <taxon>Pseudomonadati</taxon>
        <taxon>Pseudomonadota</taxon>
        <taxon>Alphaproteobacteria</taxon>
        <taxon>Hyphomicrobiales</taxon>
        <taxon>Afifellaceae</taxon>
        <taxon>Afifella</taxon>
    </lineage>
</organism>
<evidence type="ECO:0000313" key="2">
    <source>
        <dbReference type="Proteomes" id="UP000199347"/>
    </source>
</evidence>
<dbReference type="InterPro" id="IPR023198">
    <property type="entry name" value="PGP-like_dom2"/>
</dbReference>
<sequence length="225" mass="25427">MDLRSFAGYGDAMQPIRHIVFDIGKVLLHYDPHLAYKELIPDEADRRFFLEEVCSNDWNLEQDRGRPWADAEAEAIARHPDKAELIRAFRQRWSMMVPHAYEDSVAVFRETLASGHDVTLLTNFAPDTFVEARKRFPFLNETRGVTVSGELGLVKPDLAIYRHHAATFDLDPAATLFLDDSEPNVEGALKAGWRALHFTGADKLRADLASEGVKLDRAKPRLAKA</sequence>
<dbReference type="RefSeq" id="WP_244514376.1">
    <property type="nucleotide sequence ID" value="NZ_FMVW01000001.1"/>
</dbReference>
<proteinExistence type="predicted"/>
<evidence type="ECO:0000313" key="1">
    <source>
        <dbReference type="EMBL" id="SCZ22419.1"/>
    </source>
</evidence>
<dbReference type="PANTHER" id="PTHR43611:SF3">
    <property type="entry name" value="FLAVIN MONONUCLEOTIDE HYDROLASE 1, CHLOROPLATIC"/>
    <property type="match status" value="1"/>
</dbReference>
<accession>A0A1G5MDE1</accession>
<dbReference type="AlphaFoldDB" id="A0A1G5MDE1"/>
<dbReference type="Pfam" id="PF00702">
    <property type="entry name" value="Hydrolase"/>
    <property type="match status" value="1"/>
</dbReference>
<reference evidence="1 2" key="1">
    <citation type="submission" date="2016-10" db="EMBL/GenBank/DDBJ databases">
        <authorList>
            <person name="de Groot N.N."/>
        </authorList>
    </citation>
    <scope>NUCLEOTIDE SEQUENCE [LARGE SCALE GENOMIC DNA]</scope>
    <source>
        <strain evidence="1 2">DSM 2698</strain>
    </source>
</reference>
<dbReference type="Gene3D" id="3.40.50.1000">
    <property type="entry name" value="HAD superfamily/HAD-like"/>
    <property type="match status" value="1"/>
</dbReference>
<dbReference type="InterPro" id="IPR036412">
    <property type="entry name" value="HAD-like_sf"/>
</dbReference>
<dbReference type="Gene3D" id="1.10.150.240">
    <property type="entry name" value="Putative phosphatase, domain 2"/>
    <property type="match status" value="1"/>
</dbReference>
<dbReference type="CDD" id="cd02603">
    <property type="entry name" value="HAD_sEH-N_like"/>
    <property type="match status" value="1"/>
</dbReference>
<dbReference type="STRING" id="1120955.SAMN03080610_00412"/>
<protein>
    <submittedName>
        <fullName evidence="1">2-haloacid dehalogenase</fullName>
    </submittedName>
</protein>
<dbReference type="PANTHER" id="PTHR43611">
    <property type="entry name" value="ALPHA-D-GLUCOSE 1-PHOSPHATE PHOSPHATASE"/>
    <property type="match status" value="1"/>
</dbReference>
<dbReference type="InterPro" id="IPR023214">
    <property type="entry name" value="HAD_sf"/>
</dbReference>
<dbReference type="SUPFAM" id="SSF56784">
    <property type="entry name" value="HAD-like"/>
    <property type="match status" value="1"/>
</dbReference>
<name>A0A1G5MDE1_AFIMA</name>
<dbReference type="Proteomes" id="UP000199347">
    <property type="component" value="Unassembled WGS sequence"/>
</dbReference>
<keyword evidence="2" id="KW-1185">Reference proteome</keyword>
<gene>
    <name evidence="1" type="ORF">SAMN03080610_00412</name>
</gene>
<dbReference type="InterPro" id="IPR006439">
    <property type="entry name" value="HAD-SF_hydro_IA"/>
</dbReference>
<dbReference type="NCBIfam" id="TIGR01509">
    <property type="entry name" value="HAD-SF-IA-v3"/>
    <property type="match status" value="1"/>
</dbReference>